<name>A0AA37WWG6_9HYPH</name>
<organism evidence="1 2">
    <name type="scientific">Methylobacterium tardum</name>
    <dbReference type="NCBI Taxonomy" id="374432"/>
    <lineage>
        <taxon>Bacteria</taxon>
        <taxon>Pseudomonadati</taxon>
        <taxon>Pseudomonadota</taxon>
        <taxon>Alphaproteobacteria</taxon>
        <taxon>Hyphomicrobiales</taxon>
        <taxon>Methylobacteriaceae</taxon>
        <taxon>Methylobacterium</taxon>
    </lineage>
</organism>
<evidence type="ECO:0000313" key="1">
    <source>
        <dbReference type="EMBL" id="GLS74067.1"/>
    </source>
</evidence>
<proteinExistence type="predicted"/>
<sequence length="211" mass="21099">MRRPDQPALTETGTGRVSMPFLPTLAVVAVLGVASLYCPSSNPAPPVSQAVLSELDPLTTESIAAPAGAAPSPTDFARTAALVPVPGRLPASMAFAEAYPLDGSAVKAAAVHGGTPARLSPRLAANRRSCPGRRCPEVPQRSVDPFAAAHAEAAEPGGEGSVPEPALPFVATVAESLAPAARVVGDAADLVRSGAAAVKGSVSLAVADCLR</sequence>
<dbReference type="Proteomes" id="UP001157440">
    <property type="component" value="Unassembled WGS sequence"/>
</dbReference>
<dbReference type="RefSeq" id="WP_238195491.1">
    <property type="nucleotide sequence ID" value="NZ_BPQZ01000005.1"/>
</dbReference>
<dbReference type="EMBL" id="BSPL01000033">
    <property type="protein sequence ID" value="GLS74067.1"/>
    <property type="molecule type" value="Genomic_DNA"/>
</dbReference>
<reference evidence="2" key="1">
    <citation type="journal article" date="2019" name="Int. J. Syst. Evol. Microbiol.">
        <title>The Global Catalogue of Microorganisms (GCM) 10K type strain sequencing project: providing services to taxonomists for standard genome sequencing and annotation.</title>
        <authorList>
            <consortium name="The Broad Institute Genomics Platform"/>
            <consortium name="The Broad Institute Genome Sequencing Center for Infectious Disease"/>
            <person name="Wu L."/>
            <person name="Ma J."/>
        </authorList>
    </citation>
    <scope>NUCLEOTIDE SEQUENCE [LARGE SCALE GENOMIC DNA]</scope>
    <source>
        <strain evidence="2">NBRC 103632</strain>
    </source>
</reference>
<dbReference type="AlphaFoldDB" id="A0AA37WWG6"/>
<keyword evidence="2" id="KW-1185">Reference proteome</keyword>
<comment type="caution">
    <text evidence="1">The sequence shown here is derived from an EMBL/GenBank/DDBJ whole genome shotgun (WGS) entry which is preliminary data.</text>
</comment>
<gene>
    <name evidence="1" type="ORF">GCM10007890_60820</name>
</gene>
<protein>
    <submittedName>
        <fullName evidence="1">Uncharacterized protein</fullName>
    </submittedName>
</protein>
<accession>A0AA37WWG6</accession>
<evidence type="ECO:0000313" key="2">
    <source>
        <dbReference type="Proteomes" id="UP001157440"/>
    </source>
</evidence>